<feature type="compositionally biased region" description="Basic and acidic residues" evidence="2">
    <location>
        <begin position="898"/>
        <end position="912"/>
    </location>
</feature>
<evidence type="ECO:0000256" key="2">
    <source>
        <dbReference type="SAM" id="MobiDB-lite"/>
    </source>
</evidence>
<keyword evidence="5" id="KW-1185">Reference proteome</keyword>
<gene>
    <name evidence="4" type="ORF">THAOC_10173</name>
</gene>
<feature type="domain" description="DUF6820" evidence="3">
    <location>
        <begin position="81"/>
        <end position="120"/>
    </location>
</feature>
<accession>K0SUL9</accession>
<feature type="compositionally biased region" description="Acidic residues" evidence="2">
    <location>
        <begin position="444"/>
        <end position="453"/>
    </location>
</feature>
<evidence type="ECO:0000313" key="5">
    <source>
        <dbReference type="Proteomes" id="UP000266841"/>
    </source>
</evidence>
<feature type="region of interest" description="Disordered" evidence="2">
    <location>
        <begin position="785"/>
        <end position="833"/>
    </location>
</feature>
<feature type="region of interest" description="Disordered" evidence="2">
    <location>
        <begin position="702"/>
        <end position="728"/>
    </location>
</feature>
<feature type="region of interest" description="Disordered" evidence="2">
    <location>
        <begin position="1"/>
        <end position="22"/>
    </location>
</feature>
<sequence length="1087" mass="120111">MAPLGRGELLHNHEPPSNGGWQHRKCAAEVPLRIPTQISGQKEVQMVPDGHAALQGLSSIPHLTSVATGFYRNDVINGSGTSVGQARAMMHKFAIAAARLIDNGGRRAIGIALRPQHFKGIESSKAWLANGRCPPPAPPARRVGYPRDEDQEPEDESEMKLGDVVKVFYNDRVDMFGSPRSEWYYGEVVKIRPIPGGSREDITVNFGPSYRQTIGCPCRELVKVDIPIDSDAFFPERFSPGDIVDVLSFHAGKDAEELYRGRVAAADHARGTCDVYYYDGFGYEKNIPTDQRKVRLISPLSEDRSWLDGKEVLVKSPENAHYAATIALVEESRGDPGRSVSCRIMPKYAAEGKEAFMSDVQAAEAALSLQMKRSLDERRIRVCMWPVSGTACPAETARKRRRDAVNYNEDEGYSSTAGSDDGDSLSQRRKTCATGDLSFQSGDDSSEEEDIEAYNDRIAGSGGRSDCGSDSSPTDDHEALTGAEMQRSSKVEKNDADGSDGLSSTKAASSAAAAAGQKDYPEDRTNPCLRETAEQRKPLLSAGTLTLTEAFIIPNNSREATIPNSTRLNMLRKLCQMQIRTLTNLPLPKDLLAIVRILELHLYNEASSLSVYTDISTLKRRIASVAQRTAVSYANCRTNRSSALEFAERVLAAFAEGGIDATPIHPARDQPQTSPQPKISANAAVFPSGQYQKMNHAEMDPFQRQQRNGQKDPASSMPQPRDNHPRTHLAHQTRQAVDNAYRATMLKAILSLFKDHAESEAVKESWAKLLEKELYLTAESIESGSTRANAVQHSQPIQEDSVGRRSGDAASQPLTSHGATDTESESQKCSKPKLSVGCAAKKALALNESSDTDSSSDEEEIQLKEVSHDFPENTRSKETDDGPQYKSDSRQSSQGSPRADKSIGKKYQEPPKNDGSTSQDIRDPRRYHRGGKGLDQMSSDNYLLEQAISTLEKEKKNLQDMLQSKDDEIKELRRQMAKRSDPKDLVRSAIAANKQSHNAALASKDLEIDYLKSDLRRAQERAKEMNRVELMQVQVIAELKEQHQAERTRVDEEHAGKLNALRESYEAKYLALQAQMDLIRGFQQKSI</sequence>
<feature type="compositionally biased region" description="Acidic residues" evidence="2">
    <location>
        <begin position="850"/>
        <end position="860"/>
    </location>
</feature>
<evidence type="ECO:0000256" key="1">
    <source>
        <dbReference type="SAM" id="Coils"/>
    </source>
</evidence>
<dbReference type="Pfam" id="PF20699">
    <property type="entry name" value="DUF6820"/>
    <property type="match status" value="1"/>
</dbReference>
<feature type="region of interest" description="Disordered" evidence="2">
    <location>
        <begin position="846"/>
        <end position="940"/>
    </location>
</feature>
<feature type="compositionally biased region" description="Basic and acidic residues" evidence="2">
    <location>
        <begin position="861"/>
        <end position="880"/>
    </location>
</feature>
<feature type="region of interest" description="Disordered" evidence="2">
    <location>
        <begin position="409"/>
        <end position="525"/>
    </location>
</feature>
<feature type="compositionally biased region" description="Polar residues" evidence="2">
    <location>
        <begin position="812"/>
        <end position="821"/>
    </location>
</feature>
<reference evidence="4 5" key="1">
    <citation type="journal article" date="2012" name="Genome Biol.">
        <title>Genome and low-iron response of an oceanic diatom adapted to chronic iron limitation.</title>
        <authorList>
            <person name="Lommer M."/>
            <person name="Specht M."/>
            <person name="Roy A.S."/>
            <person name="Kraemer L."/>
            <person name="Andreson R."/>
            <person name="Gutowska M.A."/>
            <person name="Wolf J."/>
            <person name="Bergner S.V."/>
            <person name="Schilhabel M.B."/>
            <person name="Klostermeier U.C."/>
            <person name="Beiko R.G."/>
            <person name="Rosenstiel P."/>
            <person name="Hippler M."/>
            <person name="Laroche J."/>
        </authorList>
    </citation>
    <scope>NUCLEOTIDE SEQUENCE [LARGE SCALE GENOMIC DNA]</scope>
    <source>
        <strain evidence="4 5">CCMP1005</strain>
    </source>
</reference>
<evidence type="ECO:0000313" key="4">
    <source>
        <dbReference type="EMBL" id="EJK68629.1"/>
    </source>
</evidence>
<comment type="caution">
    <text evidence="4">The sequence shown here is derived from an EMBL/GenBank/DDBJ whole genome shotgun (WGS) entry which is preliminary data.</text>
</comment>
<feature type="compositionally biased region" description="Basic and acidic residues" evidence="2">
    <location>
        <begin position="487"/>
        <end position="496"/>
    </location>
</feature>
<feature type="region of interest" description="Disordered" evidence="2">
    <location>
        <begin position="129"/>
        <end position="157"/>
    </location>
</feature>
<evidence type="ECO:0000259" key="3">
    <source>
        <dbReference type="Pfam" id="PF20699"/>
    </source>
</evidence>
<feature type="compositionally biased region" description="Polar residues" evidence="2">
    <location>
        <begin position="785"/>
        <end position="798"/>
    </location>
</feature>
<dbReference type="AlphaFoldDB" id="K0SUL9"/>
<feature type="coiled-coil region" evidence="1">
    <location>
        <begin position="941"/>
        <end position="975"/>
    </location>
</feature>
<dbReference type="Proteomes" id="UP000266841">
    <property type="component" value="Unassembled WGS sequence"/>
</dbReference>
<protein>
    <recommendedName>
        <fullName evidence="3">DUF6820 domain-containing protein</fullName>
    </recommendedName>
</protein>
<keyword evidence="1" id="KW-0175">Coiled coil</keyword>
<dbReference type="InterPro" id="IPR049223">
    <property type="entry name" value="DUF6820"/>
</dbReference>
<organism evidence="4 5">
    <name type="scientific">Thalassiosira oceanica</name>
    <name type="common">Marine diatom</name>
    <dbReference type="NCBI Taxonomy" id="159749"/>
    <lineage>
        <taxon>Eukaryota</taxon>
        <taxon>Sar</taxon>
        <taxon>Stramenopiles</taxon>
        <taxon>Ochrophyta</taxon>
        <taxon>Bacillariophyta</taxon>
        <taxon>Coscinodiscophyceae</taxon>
        <taxon>Thalassiosirophycidae</taxon>
        <taxon>Thalassiosirales</taxon>
        <taxon>Thalassiosiraceae</taxon>
        <taxon>Thalassiosira</taxon>
    </lineage>
</organism>
<name>K0SUL9_THAOC</name>
<proteinExistence type="predicted"/>
<dbReference type="EMBL" id="AGNL01011055">
    <property type="protein sequence ID" value="EJK68629.1"/>
    <property type="molecule type" value="Genomic_DNA"/>
</dbReference>